<keyword evidence="5" id="KW-1185">Reference proteome</keyword>
<dbReference type="PANTHER" id="PTHR44591">
    <property type="entry name" value="STRESS RESPONSE REGULATOR PROTEIN 1"/>
    <property type="match status" value="1"/>
</dbReference>
<organism evidence="4 5">
    <name type="scientific">Steroidobacter flavus</name>
    <dbReference type="NCBI Taxonomy" id="1842136"/>
    <lineage>
        <taxon>Bacteria</taxon>
        <taxon>Pseudomonadati</taxon>
        <taxon>Pseudomonadota</taxon>
        <taxon>Gammaproteobacteria</taxon>
        <taxon>Steroidobacterales</taxon>
        <taxon>Steroidobacteraceae</taxon>
        <taxon>Steroidobacter</taxon>
    </lineage>
</organism>
<proteinExistence type="predicted"/>
<dbReference type="SUPFAM" id="SSF52172">
    <property type="entry name" value="CheY-like"/>
    <property type="match status" value="1"/>
</dbReference>
<dbReference type="Gene3D" id="3.40.50.2300">
    <property type="match status" value="1"/>
</dbReference>
<feature type="modified residue" description="4-aspartylphosphate" evidence="2">
    <location>
        <position position="52"/>
    </location>
</feature>
<accession>A0ABV8SP73</accession>
<dbReference type="InterPro" id="IPR001789">
    <property type="entry name" value="Sig_transdc_resp-reg_receiver"/>
</dbReference>
<dbReference type="Proteomes" id="UP001595904">
    <property type="component" value="Unassembled WGS sequence"/>
</dbReference>
<name>A0ABV8SP73_9GAMM</name>
<dbReference type="InterPro" id="IPR011006">
    <property type="entry name" value="CheY-like_superfamily"/>
</dbReference>
<feature type="domain" description="Response regulatory" evidence="3">
    <location>
        <begin position="3"/>
        <end position="117"/>
    </location>
</feature>
<dbReference type="EMBL" id="JBHSDU010000003">
    <property type="protein sequence ID" value="MFC4309436.1"/>
    <property type="molecule type" value="Genomic_DNA"/>
</dbReference>
<dbReference type="RefSeq" id="WP_380596490.1">
    <property type="nucleotide sequence ID" value="NZ_JBHSDU010000003.1"/>
</dbReference>
<evidence type="ECO:0000256" key="2">
    <source>
        <dbReference type="PROSITE-ProRule" id="PRU00169"/>
    </source>
</evidence>
<evidence type="ECO:0000256" key="1">
    <source>
        <dbReference type="ARBA" id="ARBA00022553"/>
    </source>
</evidence>
<evidence type="ECO:0000313" key="4">
    <source>
        <dbReference type="EMBL" id="MFC4309436.1"/>
    </source>
</evidence>
<keyword evidence="1 2" id="KW-0597">Phosphoprotein</keyword>
<dbReference type="SMART" id="SM00448">
    <property type="entry name" value="REC"/>
    <property type="match status" value="1"/>
</dbReference>
<evidence type="ECO:0000259" key="3">
    <source>
        <dbReference type="PROSITE" id="PS50110"/>
    </source>
</evidence>
<comment type="caution">
    <text evidence="4">The sequence shown here is derived from an EMBL/GenBank/DDBJ whole genome shotgun (WGS) entry which is preliminary data.</text>
</comment>
<dbReference type="Pfam" id="PF00072">
    <property type="entry name" value="Response_reg"/>
    <property type="match status" value="1"/>
</dbReference>
<dbReference type="PANTHER" id="PTHR44591:SF3">
    <property type="entry name" value="RESPONSE REGULATORY DOMAIN-CONTAINING PROTEIN"/>
    <property type="match status" value="1"/>
</dbReference>
<sequence length="123" mass="13813">MQTVLVVDDEFGVAEVVQSILEDEGYRVATAINGKQALARLNEVTPDLIMLDYMMPIMDGTQTLTAIRNNATFAKLPIIMMSSLEEVSVRETATDYDLFLRKPFRAMAVLKAVQQLLEHPPRK</sequence>
<gene>
    <name evidence="4" type="ORF">ACFPN2_10120</name>
</gene>
<dbReference type="InterPro" id="IPR050595">
    <property type="entry name" value="Bact_response_regulator"/>
</dbReference>
<evidence type="ECO:0000313" key="5">
    <source>
        <dbReference type="Proteomes" id="UP001595904"/>
    </source>
</evidence>
<dbReference type="PROSITE" id="PS50110">
    <property type="entry name" value="RESPONSE_REGULATORY"/>
    <property type="match status" value="1"/>
</dbReference>
<reference evidence="5" key="1">
    <citation type="journal article" date="2019" name="Int. J. Syst. Evol. Microbiol.">
        <title>The Global Catalogue of Microorganisms (GCM) 10K type strain sequencing project: providing services to taxonomists for standard genome sequencing and annotation.</title>
        <authorList>
            <consortium name="The Broad Institute Genomics Platform"/>
            <consortium name="The Broad Institute Genome Sequencing Center for Infectious Disease"/>
            <person name="Wu L."/>
            <person name="Ma J."/>
        </authorList>
    </citation>
    <scope>NUCLEOTIDE SEQUENCE [LARGE SCALE GENOMIC DNA]</scope>
    <source>
        <strain evidence="5">CGMCC 1.10759</strain>
    </source>
</reference>
<protein>
    <submittedName>
        <fullName evidence="4">Response regulator</fullName>
    </submittedName>
</protein>